<reference evidence="1 2" key="1">
    <citation type="submission" date="2022-06" db="EMBL/GenBank/DDBJ databases">
        <title>Paraconexibacter antarcticus.</title>
        <authorList>
            <person name="Kim C.S."/>
        </authorList>
    </citation>
    <scope>NUCLEOTIDE SEQUENCE [LARGE SCALE GENOMIC DNA]</scope>
    <source>
        <strain evidence="1 2">02-257</strain>
    </source>
</reference>
<dbReference type="Proteomes" id="UP001056035">
    <property type="component" value="Chromosome"/>
</dbReference>
<dbReference type="Gene3D" id="6.10.140.1340">
    <property type="match status" value="1"/>
</dbReference>
<accession>A0ABY5E1Z0</accession>
<proteinExistence type="predicted"/>
<evidence type="ECO:0000313" key="2">
    <source>
        <dbReference type="Proteomes" id="UP001056035"/>
    </source>
</evidence>
<keyword evidence="2" id="KW-1185">Reference proteome</keyword>
<name>A0ABY5E1Z0_9ACTN</name>
<evidence type="ECO:0000313" key="1">
    <source>
        <dbReference type="EMBL" id="UTI66852.1"/>
    </source>
</evidence>
<gene>
    <name evidence="1" type="ORF">NBH00_11730</name>
</gene>
<protein>
    <submittedName>
        <fullName evidence="1">DUF2892 domain-containing protein</fullName>
    </submittedName>
</protein>
<dbReference type="EMBL" id="CP098502">
    <property type="protein sequence ID" value="UTI66852.1"/>
    <property type="molecule type" value="Genomic_DNA"/>
</dbReference>
<organism evidence="1 2">
    <name type="scientific">Paraconexibacter antarcticus</name>
    <dbReference type="NCBI Taxonomy" id="2949664"/>
    <lineage>
        <taxon>Bacteria</taxon>
        <taxon>Bacillati</taxon>
        <taxon>Actinomycetota</taxon>
        <taxon>Thermoleophilia</taxon>
        <taxon>Solirubrobacterales</taxon>
        <taxon>Paraconexibacteraceae</taxon>
        <taxon>Paraconexibacter</taxon>
    </lineage>
</organism>
<dbReference type="RefSeq" id="WP_254573507.1">
    <property type="nucleotide sequence ID" value="NZ_CP098502.1"/>
</dbReference>
<sequence>MSTQTRNSSPAVSAPTCAMSGERGWPLERVLFAMGGTMGVASAALSAFVSPKFLLLTAFVGANQLLYVAVGECPASIVLQRVFKVQRQVAS</sequence>